<sequence length="192" mass="21275">MFIVITHILRKNVVMCTIVVSKRNPASILASEKRPWVMIHIKSLLNTVFFIKGTVYVSKRPMCPLVDSSDSSRLSVGYCSKMKNQAFICQFNNTSGITEMCKNGTHIIENVPEIITSTTAASGTTTTTKTTTLLQTNDISNSSSTLNKESSISLTKTTISNLNLTYSPSYLKKSESQVVNTEIKKVLKKRKI</sequence>
<comment type="caution">
    <text evidence="1">The sequence shown here is derived from an EMBL/GenBank/DDBJ whole genome shotgun (WGS) entry which is preliminary data.</text>
</comment>
<name>A0ABQ9ESW4_TEGGR</name>
<gene>
    <name evidence="1" type="ORF">KUTeg_015136</name>
</gene>
<evidence type="ECO:0000313" key="2">
    <source>
        <dbReference type="Proteomes" id="UP001217089"/>
    </source>
</evidence>
<keyword evidence="2" id="KW-1185">Reference proteome</keyword>
<evidence type="ECO:0000313" key="1">
    <source>
        <dbReference type="EMBL" id="KAJ8307052.1"/>
    </source>
</evidence>
<organism evidence="1 2">
    <name type="scientific">Tegillarca granosa</name>
    <name type="common">Malaysian cockle</name>
    <name type="synonym">Anadara granosa</name>
    <dbReference type="NCBI Taxonomy" id="220873"/>
    <lineage>
        <taxon>Eukaryota</taxon>
        <taxon>Metazoa</taxon>
        <taxon>Spiralia</taxon>
        <taxon>Lophotrochozoa</taxon>
        <taxon>Mollusca</taxon>
        <taxon>Bivalvia</taxon>
        <taxon>Autobranchia</taxon>
        <taxon>Pteriomorphia</taxon>
        <taxon>Arcoida</taxon>
        <taxon>Arcoidea</taxon>
        <taxon>Arcidae</taxon>
        <taxon>Tegillarca</taxon>
    </lineage>
</organism>
<reference evidence="1 2" key="1">
    <citation type="submission" date="2022-12" db="EMBL/GenBank/DDBJ databases">
        <title>Chromosome-level genome of Tegillarca granosa.</title>
        <authorList>
            <person name="Kim J."/>
        </authorList>
    </citation>
    <scope>NUCLEOTIDE SEQUENCE [LARGE SCALE GENOMIC DNA]</scope>
    <source>
        <strain evidence="1">Teg-2019</strain>
        <tissue evidence="1">Adductor muscle</tissue>
    </source>
</reference>
<accession>A0ABQ9ESW4</accession>
<dbReference type="Proteomes" id="UP001217089">
    <property type="component" value="Unassembled WGS sequence"/>
</dbReference>
<protein>
    <submittedName>
        <fullName evidence="1">Uncharacterized protein</fullName>
    </submittedName>
</protein>
<dbReference type="EMBL" id="JARBDR010000793">
    <property type="protein sequence ID" value="KAJ8307052.1"/>
    <property type="molecule type" value="Genomic_DNA"/>
</dbReference>
<proteinExistence type="predicted"/>